<dbReference type="GO" id="GO:0016410">
    <property type="term" value="F:N-acyltransferase activity"/>
    <property type="evidence" value="ECO:0007669"/>
    <property type="project" value="TreeGrafter"/>
</dbReference>
<evidence type="ECO:0000256" key="4">
    <source>
        <dbReference type="ARBA" id="ARBA00023098"/>
    </source>
</evidence>
<dbReference type="GO" id="GO:0005737">
    <property type="term" value="C:cytoplasm"/>
    <property type="evidence" value="ECO:0007669"/>
    <property type="project" value="TreeGrafter"/>
</dbReference>
<accession>A0A914X9U8</accession>
<dbReference type="Proteomes" id="UP000887566">
    <property type="component" value="Unplaced"/>
</dbReference>
<name>A0A914X9U8_9BILA</name>
<dbReference type="GO" id="GO:0070292">
    <property type="term" value="P:N-acylphosphatidylethanolamine metabolic process"/>
    <property type="evidence" value="ECO:0007669"/>
    <property type="project" value="TreeGrafter"/>
</dbReference>
<sequence length="132" mass="15186">MVRLAQNLIKVYHWQIVTYVLEGDVYTHHVTGQNEAEMSVQEELFITIVHYYEKCRRNNGMDAYWTPKDAAQIAKCADCLAGEWKYDLLEQNCEHFVNFCRYGVFESMQVKERTLVAKMAARGSLIAIGASA</sequence>
<keyword evidence="2" id="KW-0808">Transferase</keyword>
<dbReference type="GO" id="GO:0008970">
    <property type="term" value="F:phospholipase A1 activity"/>
    <property type="evidence" value="ECO:0007669"/>
    <property type="project" value="TreeGrafter"/>
</dbReference>
<dbReference type="AlphaFoldDB" id="A0A914X9U8"/>
<dbReference type="GO" id="GO:0004623">
    <property type="term" value="F:phospholipase A2 activity"/>
    <property type="evidence" value="ECO:0007669"/>
    <property type="project" value="TreeGrafter"/>
</dbReference>
<proteinExistence type="inferred from homology"/>
<evidence type="ECO:0000256" key="1">
    <source>
        <dbReference type="ARBA" id="ARBA00007824"/>
    </source>
</evidence>
<dbReference type="WBParaSite" id="PSAMB.scaffold6650size9054.g28896.t1">
    <property type="protein sequence ID" value="PSAMB.scaffold6650size9054.g28896.t1"/>
    <property type="gene ID" value="PSAMB.scaffold6650size9054.g28896"/>
</dbReference>
<dbReference type="InterPro" id="IPR051496">
    <property type="entry name" value="H-rev107_PLA/AT"/>
</dbReference>
<organism evidence="6 7">
    <name type="scientific">Plectus sambesii</name>
    <dbReference type="NCBI Taxonomy" id="2011161"/>
    <lineage>
        <taxon>Eukaryota</taxon>
        <taxon>Metazoa</taxon>
        <taxon>Ecdysozoa</taxon>
        <taxon>Nematoda</taxon>
        <taxon>Chromadorea</taxon>
        <taxon>Plectida</taxon>
        <taxon>Plectina</taxon>
        <taxon>Plectoidea</taxon>
        <taxon>Plectidae</taxon>
        <taxon>Plectus</taxon>
    </lineage>
</organism>
<keyword evidence="4" id="KW-0443">Lipid metabolism</keyword>
<dbReference type="PANTHER" id="PTHR13943:SF31">
    <property type="entry name" value="PHOSPHOLIPASE A AND ACYLTRANSFERASE 3"/>
    <property type="match status" value="1"/>
</dbReference>
<dbReference type="PANTHER" id="PTHR13943">
    <property type="entry name" value="HRAS-LIKE SUPPRESSOR - RELATED"/>
    <property type="match status" value="1"/>
</dbReference>
<comment type="similarity">
    <text evidence="1">Belongs to the H-rev107 family.</text>
</comment>
<keyword evidence="3" id="KW-0378">Hydrolase</keyword>
<protein>
    <submittedName>
        <fullName evidence="7">LRAT domain-containing protein</fullName>
    </submittedName>
</protein>
<feature type="domain" description="LRAT" evidence="5">
    <location>
        <begin position="1"/>
        <end position="109"/>
    </location>
</feature>
<dbReference type="InterPro" id="IPR007053">
    <property type="entry name" value="LRAT_dom"/>
</dbReference>
<evidence type="ECO:0000256" key="2">
    <source>
        <dbReference type="ARBA" id="ARBA00022679"/>
    </source>
</evidence>
<dbReference type="Pfam" id="PF04970">
    <property type="entry name" value="LRAT"/>
    <property type="match status" value="1"/>
</dbReference>
<keyword evidence="6" id="KW-1185">Reference proteome</keyword>
<evidence type="ECO:0000256" key="3">
    <source>
        <dbReference type="ARBA" id="ARBA00022801"/>
    </source>
</evidence>
<evidence type="ECO:0000313" key="6">
    <source>
        <dbReference type="Proteomes" id="UP000887566"/>
    </source>
</evidence>
<dbReference type="PROSITE" id="PS51934">
    <property type="entry name" value="LRAT"/>
    <property type="match status" value="1"/>
</dbReference>
<evidence type="ECO:0000259" key="5">
    <source>
        <dbReference type="PROSITE" id="PS51934"/>
    </source>
</evidence>
<evidence type="ECO:0000313" key="7">
    <source>
        <dbReference type="WBParaSite" id="PSAMB.scaffold6650size9054.g28896.t1"/>
    </source>
</evidence>
<reference evidence="7" key="1">
    <citation type="submission" date="2022-11" db="UniProtKB">
        <authorList>
            <consortium name="WormBaseParasite"/>
        </authorList>
    </citation>
    <scope>IDENTIFICATION</scope>
</reference>
<dbReference type="Gene3D" id="3.90.1720.10">
    <property type="entry name" value="endopeptidase domain like (from Nostoc punctiforme)"/>
    <property type="match status" value="1"/>
</dbReference>